<dbReference type="InterPro" id="IPR001789">
    <property type="entry name" value="Sig_transdc_resp-reg_receiver"/>
</dbReference>
<dbReference type="FunFam" id="3.30.565.10:FF:000010">
    <property type="entry name" value="Sensor histidine kinase RcsC"/>
    <property type="match status" value="1"/>
</dbReference>
<dbReference type="InterPro" id="IPR004358">
    <property type="entry name" value="Sig_transdc_His_kin-like_C"/>
</dbReference>
<dbReference type="InterPro" id="IPR011006">
    <property type="entry name" value="CheY-like_superfamily"/>
</dbReference>
<feature type="region of interest" description="Disordered" evidence="3">
    <location>
        <begin position="1068"/>
        <end position="1178"/>
    </location>
</feature>
<sequence length="1331" mass="146124">MGCYRGPRSQMTITRLVSLTIFLVGTACLFGFTLARGIPIPGGESVKEYADAASGDSAVHGTRRNGTFSPDFSGGHLFQHGHVVFFLSSSGDVGMDEEITVELVLEGARIPLDLPWVHNGPLGLLKTTTAPVSGSCRLYWFEVSKSSSFVARWPVYGALTTKESEGWCPSPTDPNLALFSSVLDLLIALAYFSIPFELIFFIRRSPHFPFPSVFFMFGAFIASCGATHIVGALVPWPYLPLYGAHIAVKLATAAVSLFTAGALLIIIPKAFELPVYARAMELALSERLLTVRSLRDENESLEAFRTITHGIRTKALDSRPDILRFTGSEVAQVFLRGDQRWGRCLVYLPFVQEKGGSESRQTEAFLWCFYEHVKGEDEDSVASVKSVILSANMPSVRLSLTSTAPVEVNDSTMPDDLSVFQDLFGGYENGVITSVLLVRILVPQNTSVFSADADLDTVLSTASESFLLSGLESTSHSGEPHSYGLIVLVRHIPAHRVFETGDELTEPFLSTRNLYTPLKQIPPRALRREFPQAFTWGVNTSLLSDVVEQTSISLARASLLDGNKLRIKQLAEQNVVLMQARKEAQLAKGQREFLAIMSHEMRTPLYAVTALSSMMLELPFLQNFQNSTSTIEERQVLELIDMLEVVKRSGDMLITIVNNILDFTKVEEEALNLEKRPFGVREAIETSMEIVTVQDDKGSNPHINVKIDPVVPIALVGDFTRVRQIIVNLLSNACKFTPRDGDVLITLNAEPVNQSGQDVQTRRKVKLLGAVIDTGVGVPEEHRKKLFVKFSQADASITRKFGGTGLGLAIVKKLCALMEGDVSVDDNTDAKKGTVFRFNLTLDSYHEGDWDVKSRPPPPLVQNPAFSNKHVWCIDFHDRNLEGIASTLDAAGCHNYSMAHSLVEFLAVIGAVSPTEQPFLPQTCHGVIIDMRTIVEKEELSLMRRFLSWWPDSPKRIMILCNPALHKVARRQIGYLGTRMSGAPGSSPESIVMATKPVKYSSLWKFLNGLPNGPVPNHPGPEGHYLGDINSLSSYSSAVSIPMTPPVLPHRHSNRLAQALTIIPLAGDERSPSESLHSRNFRASQQPPPTPGSFLTASPGSSPASNDASFAAAVSGPTRESQHSRDYFSFQPKRSRGSAHPTSRQYDTSAKGDERESGTSDHPTETGLPPRLATLSAPSRPPLMVTLAQSNSEVPLPSYNILVVEDNQINQMVTGRILQKLGQKFEVADDGIKALALFQEGRSFDIVLMDISMPRMDGYQCAREIRKTLGGNAPERRSAASPTKPWIIALTANALYDDRVRALEAGMNDFVPKPAKQSDIVDALVRYLEQG</sequence>
<dbReference type="Pfam" id="PF25487">
    <property type="entry name" value="ETR1_N"/>
    <property type="match status" value="1"/>
</dbReference>
<evidence type="ECO:0000256" key="4">
    <source>
        <dbReference type="SAM" id="Phobius"/>
    </source>
</evidence>
<keyword evidence="4" id="KW-1133">Transmembrane helix</keyword>
<evidence type="ECO:0000256" key="1">
    <source>
        <dbReference type="ARBA" id="ARBA00022553"/>
    </source>
</evidence>
<dbReference type="PROSITE" id="PS50110">
    <property type="entry name" value="RESPONSE_REGULATORY"/>
    <property type="match status" value="1"/>
</dbReference>
<reference evidence="7 8" key="1">
    <citation type="journal article" date="2015" name="Genome Biol. Evol.">
        <title>Phylogenomic analyses indicate that early fungi evolved digesting cell walls of algal ancestors of land plants.</title>
        <authorList>
            <person name="Chang Y."/>
            <person name="Wang S."/>
            <person name="Sekimoto S."/>
            <person name="Aerts A.L."/>
            <person name="Choi C."/>
            <person name="Clum A."/>
            <person name="LaButti K.M."/>
            <person name="Lindquist E.A."/>
            <person name="Yee Ngan C."/>
            <person name="Ohm R.A."/>
            <person name="Salamov A.A."/>
            <person name="Grigoriev I.V."/>
            <person name="Spatafora J.W."/>
            <person name="Berbee M.L."/>
        </authorList>
    </citation>
    <scope>NUCLEOTIDE SEQUENCE [LARGE SCALE GENOMIC DNA]</scope>
    <source>
        <strain evidence="7 8">JEL478</strain>
    </source>
</reference>
<keyword evidence="4" id="KW-0812">Transmembrane</keyword>
<keyword evidence="8" id="KW-1185">Reference proteome</keyword>
<accession>A0A138ZYN8</accession>
<dbReference type="OrthoDB" id="60033at2759"/>
<gene>
    <name evidence="7" type="ORF">M427DRAFT_220489</name>
</gene>
<evidence type="ECO:0000256" key="3">
    <source>
        <dbReference type="SAM" id="MobiDB-lite"/>
    </source>
</evidence>
<dbReference type="InterPro" id="IPR058544">
    <property type="entry name" value="ETR1_N"/>
</dbReference>
<evidence type="ECO:0008006" key="9">
    <source>
        <dbReference type="Google" id="ProtNLM"/>
    </source>
</evidence>
<dbReference type="InterPro" id="IPR003594">
    <property type="entry name" value="HATPase_dom"/>
</dbReference>
<feature type="transmembrane region" description="Helical" evidence="4">
    <location>
        <begin position="246"/>
        <end position="267"/>
    </location>
</feature>
<feature type="domain" description="Histidine kinase" evidence="5">
    <location>
        <begin position="596"/>
        <end position="844"/>
    </location>
</feature>
<proteinExistence type="predicted"/>
<evidence type="ECO:0000259" key="5">
    <source>
        <dbReference type="PROSITE" id="PS50109"/>
    </source>
</evidence>
<dbReference type="PRINTS" id="PR00344">
    <property type="entry name" value="BCTRLSENSOR"/>
</dbReference>
<dbReference type="Gene3D" id="1.10.287.130">
    <property type="match status" value="1"/>
</dbReference>
<evidence type="ECO:0000259" key="6">
    <source>
        <dbReference type="PROSITE" id="PS50110"/>
    </source>
</evidence>
<dbReference type="CDD" id="cd17546">
    <property type="entry name" value="REC_hyHK_CKI1_RcsC-like"/>
    <property type="match status" value="1"/>
</dbReference>
<dbReference type="InterPro" id="IPR005467">
    <property type="entry name" value="His_kinase_dom"/>
</dbReference>
<evidence type="ECO:0000313" key="8">
    <source>
        <dbReference type="Proteomes" id="UP000070544"/>
    </source>
</evidence>
<dbReference type="CDD" id="cd16922">
    <property type="entry name" value="HATPase_EvgS-ArcB-TorS-like"/>
    <property type="match status" value="1"/>
</dbReference>
<feature type="domain" description="Response regulatory" evidence="6">
    <location>
        <begin position="1200"/>
        <end position="1328"/>
    </location>
</feature>
<keyword evidence="4" id="KW-0472">Membrane</keyword>
<feature type="modified residue" description="4-aspartylphosphate" evidence="2">
    <location>
        <position position="1250"/>
    </location>
</feature>
<dbReference type="Pfam" id="PF00072">
    <property type="entry name" value="Response_reg"/>
    <property type="match status" value="1"/>
</dbReference>
<dbReference type="Pfam" id="PF00512">
    <property type="entry name" value="HisKA"/>
    <property type="match status" value="1"/>
</dbReference>
<dbReference type="GO" id="GO:0000155">
    <property type="term" value="F:phosphorelay sensor kinase activity"/>
    <property type="evidence" value="ECO:0007669"/>
    <property type="project" value="InterPro"/>
</dbReference>
<dbReference type="Proteomes" id="UP000070544">
    <property type="component" value="Unassembled WGS sequence"/>
</dbReference>
<dbReference type="InterPro" id="IPR036890">
    <property type="entry name" value="HATPase_C_sf"/>
</dbReference>
<dbReference type="SUPFAM" id="SSF47384">
    <property type="entry name" value="Homodimeric domain of signal transducing histidine kinase"/>
    <property type="match status" value="1"/>
</dbReference>
<name>A0A138ZYN8_GONPJ</name>
<evidence type="ECO:0000313" key="7">
    <source>
        <dbReference type="EMBL" id="KXS09591.1"/>
    </source>
</evidence>
<dbReference type="SUPFAM" id="SSF52172">
    <property type="entry name" value="CheY-like"/>
    <property type="match status" value="1"/>
</dbReference>
<dbReference type="SMART" id="SM00388">
    <property type="entry name" value="HisKA"/>
    <property type="match status" value="1"/>
</dbReference>
<dbReference type="InterPro" id="IPR036097">
    <property type="entry name" value="HisK_dim/P_sf"/>
</dbReference>
<dbReference type="PROSITE" id="PS51257">
    <property type="entry name" value="PROKAR_LIPOPROTEIN"/>
    <property type="match status" value="1"/>
</dbReference>
<dbReference type="PANTHER" id="PTHR45339:SF5">
    <property type="entry name" value="HISTIDINE KINASE"/>
    <property type="match status" value="1"/>
</dbReference>
<feature type="compositionally biased region" description="Basic and acidic residues" evidence="3">
    <location>
        <begin position="1150"/>
        <end position="1164"/>
    </location>
</feature>
<dbReference type="CDD" id="cd00082">
    <property type="entry name" value="HisKA"/>
    <property type="match status" value="1"/>
</dbReference>
<protein>
    <recommendedName>
        <fullName evidence="9">Histidine kinase</fullName>
    </recommendedName>
</protein>
<dbReference type="SMART" id="SM00387">
    <property type="entry name" value="HATPase_c"/>
    <property type="match status" value="1"/>
</dbReference>
<keyword evidence="1 2" id="KW-0597">Phosphoprotein</keyword>
<organism evidence="7 8">
    <name type="scientific">Gonapodya prolifera (strain JEL478)</name>
    <name type="common">Monoblepharis prolifera</name>
    <dbReference type="NCBI Taxonomy" id="1344416"/>
    <lineage>
        <taxon>Eukaryota</taxon>
        <taxon>Fungi</taxon>
        <taxon>Fungi incertae sedis</taxon>
        <taxon>Chytridiomycota</taxon>
        <taxon>Chytridiomycota incertae sedis</taxon>
        <taxon>Monoblepharidomycetes</taxon>
        <taxon>Monoblepharidales</taxon>
        <taxon>Gonapodyaceae</taxon>
        <taxon>Gonapodya</taxon>
    </lineage>
</organism>
<dbReference type="InterPro" id="IPR003661">
    <property type="entry name" value="HisK_dim/P_dom"/>
</dbReference>
<dbReference type="SUPFAM" id="SSF55874">
    <property type="entry name" value="ATPase domain of HSP90 chaperone/DNA topoisomerase II/histidine kinase"/>
    <property type="match status" value="1"/>
</dbReference>
<dbReference type="OMA" id="VIPEARY"/>
<evidence type="ECO:0000256" key="2">
    <source>
        <dbReference type="PROSITE-ProRule" id="PRU00169"/>
    </source>
</evidence>
<dbReference type="PANTHER" id="PTHR45339">
    <property type="entry name" value="HYBRID SIGNAL TRANSDUCTION HISTIDINE KINASE J"/>
    <property type="match status" value="1"/>
</dbReference>
<dbReference type="EMBL" id="KQ965858">
    <property type="protein sequence ID" value="KXS09591.1"/>
    <property type="molecule type" value="Genomic_DNA"/>
</dbReference>
<feature type="compositionally biased region" description="Polar residues" evidence="3">
    <location>
        <begin position="1093"/>
        <end position="1108"/>
    </location>
</feature>
<dbReference type="Gene3D" id="3.40.50.2300">
    <property type="match status" value="1"/>
</dbReference>
<dbReference type="STRING" id="1344416.A0A138ZYN8"/>
<dbReference type="Pfam" id="PF02518">
    <property type="entry name" value="HATPase_c"/>
    <property type="match status" value="1"/>
</dbReference>
<feature type="transmembrane region" description="Helical" evidence="4">
    <location>
        <begin position="213"/>
        <end position="234"/>
    </location>
</feature>
<dbReference type="Gene3D" id="3.30.565.10">
    <property type="entry name" value="Histidine kinase-like ATPase, C-terminal domain"/>
    <property type="match status" value="1"/>
</dbReference>
<dbReference type="SMART" id="SM00448">
    <property type="entry name" value="REC"/>
    <property type="match status" value="1"/>
</dbReference>
<dbReference type="PROSITE" id="PS50109">
    <property type="entry name" value="HIS_KIN"/>
    <property type="match status" value="1"/>
</dbReference>